<protein>
    <submittedName>
        <fullName evidence="1">Uncharacterized protein</fullName>
    </submittedName>
</protein>
<name>A0A8S5UAL7_9CAUD</name>
<dbReference type="EMBL" id="BK016055">
    <property type="protein sequence ID" value="DAF91508.1"/>
    <property type="molecule type" value="Genomic_DNA"/>
</dbReference>
<evidence type="ECO:0000313" key="1">
    <source>
        <dbReference type="EMBL" id="DAF91508.1"/>
    </source>
</evidence>
<organism evidence="1">
    <name type="scientific">Caudovirales sp. ctCVG11</name>
    <dbReference type="NCBI Taxonomy" id="2825759"/>
    <lineage>
        <taxon>Viruses</taxon>
        <taxon>Duplodnaviria</taxon>
        <taxon>Heunggongvirae</taxon>
        <taxon>Uroviricota</taxon>
        <taxon>Caudoviricetes</taxon>
    </lineage>
</organism>
<reference evidence="1" key="1">
    <citation type="journal article" date="2021" name="Proc. Natl. Acad. Sci. U.S.A.">
        <title>A Catalog of Tens of Thousands of Viruses from Human Metagenomes Reveals Hidden Associations with Chronic Diseases.</title>
        <authorList>
            <person name="Tisza M.J."/>
            <person name="Buck C.B."/>
        </authorList>
    </citation>
    <scope>NUCLEOTIDE SEQUENCE</scope>
    <source>
        <strain evidence="1">CtCVG11</strain>
    </source>
</reference>
<accession>A0A8S5UAL7</accession>
<sequence>MVVGDGHREGVEPLNLYMGRFAIHLQSNVPNMP</sequence>
<proteinExistence type="predicted"/>